<reference evidence="3" key="1">
    <citation type="submission" date="2013-08" db="EMBL/GenBank/DDBJ databases">
        <authorList>
            <person name="Mendez C."/>
            <person name="Richter M."/>
            <person name="Ferrer M."/>
            <person name="Sanchez J."/>
        </authorList>
    </citation>
    <scope>NUCLEOTIDE SEQUENCE</scope>
</reference>
<dbReference type="Gene3D" id="2.60.34.10">
    <property type="entry name" value="Substrate Binding Domain Of DNAk, Chain A, domain 1"/>
    <property type="match status" value="1"/>
</dbReference>
<dbReference type="GO" id="GO:0140662">
    <property type="term" value="F:ATP-dependent protein folding chaperone"/>
    <property type="evidence" value="ECO:0007669"/>
    <property type="project" value="InterPro"/>
</dbReference>
<keyword evidence="2" id="KW-0067">ATP-binding</keyword>
<accession>T0ZLL0</accession>
<dbReference type="EMBL" id="AUZX01015229">
    <property type="protein sequence ID" value="EQD29594.1"/>
    <property type="molecule type" value="Genomic_DNA"/>
</dbReference>
<comment type="caution">
    <text evidence="3">The sequence shown here is derived from an EMBL/GenBank/DDBJ whole genome shotgun (WGS) entry which is preliminary data.</text>
</comment>
<dbReference type="Gene3D" id="3.30.420.40">
    <property type="match status" value="1"/>
</dbReference>
<dbReference type="PRINTS" id="PR00301">
    <property type="entry name" value="HEATSHOCK70"/>
</dbReference>
<dbReference type="PANTHER" id="PTHR19375">
    <property type="entry name" value="HEAT SHOCK PROTEIN 70KDA"/>
    <property type="match status" value="1"/>
</dbReference>
<feature type="non-terminal residue" evidence="3">
    <location>
        <position position="172"/>
    </location>
</feature>
<keyword evidence="3" id="KW-0346">Stress response</keyword>
<name>T0ZLL0_9ZZZZ</name>
<dbReference type="InterPro" id="IPR018181">
    <property type="entry name" value="Heat_shock_70_CS"/>
</dbReference>
<dbReference type="GO" id="GO:0005524">
    <property type="term" value="F:ATP binding"/>
    <property type="evidence" value="ECO:0007669"/>
    <property type="project" value="UniProtKB-KW"/>
</dbReference>
<dbReference type="PROSITE" id="PS01036">
    <property type="entry name" value="HSP70_3"/>
    <property type="match status" value="1"/>
</dbReference>
<sequence length="172" mass="18629">MEAEGKKTEHPLTASELENLLSPIVDRTFEICEDVLEQATISIGEIQGIVLVGGSTRLPLVPQKAARFFGKTPFVGIDPDQAVALGAALQAEALTRGSDTLLLDVTPLSLGLETWGGLVEKIIPRNSPIPFTKSQDFTTHQDGQAAMMVHVVQGEHERVDQCRSLARFDLRG</sequence>
<evidence type="ECO:0000256" key="1">
    <source>
        <dbReference type="ARBA" id="ARBA00022741"/>
    </source>
</evidence>
<keyword evidence="1" id="KW-0547">Nucleotide-binding</keyword>
<gene>
    <name evidence="3" type="ORF">B1A_20628</name>
</gene>
<dbReference type="InterPro" id="IPR013126">
    <property type="entry name" value="Hsp_70_fam"/>
</dbReference>
<dbReference type="SUPFAM" id="SSF53067">
    <property type="entry name" value="Actin-like ATPase domain"/>
    <property type="match status" value="1"/>
</dbReference>
<dbReference type="InterPro" id="IPR029047">
    <property type="entry name" value="HSP70_peptide-bd_sf"/>
</dbReference>
<dbReference type="AlphaFoldDB" id="T0ZLL0"/>
<proteinExistence type="predicted"/>
<evidence type="ECO:0000256" key="2">
    <source>
        <dbReference type="ARBA" id="ARBA00022840"/>
    </source>
</evidence>
<dbReference type="Pfam" id="PF00012">
    <property type="entry name" value="HSP70"/>
    <property type="match status" value="1"/>
</dbReference>
<dbReference type="InterPro" id="IPR043129">
    <property type="entry name" value="ATPase_NBD"/>
</dbReference>
<organism evidence="3">
    <name type="scientific">mine drainage metagenome</name>
    <dbReference type="NCBI Taxonomy" id="410659"/>
    <lineage>
        <taxon>unclassified sequences</taxon>
        <taxon>metagenomes</taxon>
        <taxon>ecological metagenomes</taxon>
    </lineage>
</organism>
<reference evidence="3" key="2">
    <citation type="journal article" date="2014" name="ISME J.">
        <title>Microbial stratification in low pH oxic and suboxic macroscopic growths along an acid mine drainage.</title>
        <authorList>
            <person name="Mendez-Garcia C."/>
            <person name="Mesa V."/>
            <person name="Sprenger R.R."/>
            <person name="Richter M."/>
            <person name="Diez M.S."/>
            <person name="Solano J."/>
            <person name="Bargiela R."/>
            <person name="Golyshina O.V."/>
            <person name="Manteca A."/>
            <person name="Ramos J.L."/>
            <person name="Gallego J.R."/>
            <person name="Llorente I."/>
            <person name="Martins Dos Santos V.A."/>
            <person name="Jensen O.N."/>
            <person name="Pelaez A.I."/>
            <person name="Sanchez J."/>
            <person name="Ferrer M."/>
        </authorList>
    </citation>
    <scope>NUCLEOTIDE SEQUENCE</scope>
</reference>
<evidence type="ECO:0000313" key="3">
    <source>
        <dbReference type="EMBL" id="EQD29594.1"/>
    </source>
</evidence>
<protein>
    <submittedName>
        <fullName evidence="3">Heat shock protein 70</fullName>
    </submittedName>
</protein>
<dbReference type="SUPFAM" id="SSF100920">
    <property type="entry name" value="Heat shock protein 70kD (HSP70), peptide-binding domain"/>
    <property type="match status" value="1"/>
</dbReference>